<accession>A0AAF0QKR8</accession>
<protein>
    <submittedName>
        <fullName evidence="2">Uncharacterized protein</fullName>
    </submittedName>
</protein>
<dbReference type="AlphaFoldDB" id="A0AAF0QKR8"/>
<evidence type="ECO:0000313" key="2">
    <source>
        <dbReference type="EMBL" id="WMV24213.1"/>
    </source>
</evidence>
<keyword evidence="1" id="KW-0175">Coiled coil</keyword>
<dbReference type="Proteomes" id="UP001234989">
    <property type="component" value="Chromosome 4"/>
</dbReference>
<sequence length="234" mass="26402">MNGFFSCGKSDHKVKDCLLQASKGKNGRKAQPSDFGLGAPCENRSYALKIRQDHEGSPNVIIEKGEFAAYQLKGVSHVRLTNGRKRERKNGHKVKDCPLQYTKIRMPRQDHEDSLNAVTALVKLKELKDKLKDLLKELKDELKDLLDKGFIRPNISLWGVSTLFAKKDLDPLLVELKNSVSEKSIEAFSHEKDTVLPYQGLGVKENLSYEAVPVRMLRIKEATSKKVLLEKTTS</sequence>
<name>A0AAF0QKR8_SOLVR</name>
<keyword evidence="3" id="KW-1185">Reference proteome</keyword>
<feature type="coiled-coil region" evidence="1">
    <location>
        <begin position="117"/>
        <end position="148"/>
    </location>
</feature>
<reference evidence="2" key="1">
    <citation type="submission" date="2023-08" db="EMBL/GenBank/DDBJ databases">
        <title>A de novo genome assembly of Solanum verrucosum Schlechtendal, a Mexican diploid species geographically isolated from the other diploid A-genome species in potato relatives.</title>
        <authorList>
            <person name="Hosaka K."/>
        </authorList>
    </citation>
    <scope>NUCLEOTIDE SEQUENCE</scope>
    <source>
        <tissue evidence="2">Young leaves</tissue>
    </source>
</reference>
<evidence type="ECO:0000313" key="3">
    <source>
        <dbReference type="Proteomes" id="UP001234989"/>
    </source>
</evidence>
<dbReference type="EMBL" id="CP133615">
    <property type="protein sequence ID" value="WMV24213.1"/>
    <property type="molecule type" value="Genomic_DNA"/>
</dbReference>
<evidence type="ECO:0000256" key="1">
    <source>
        <dbReference type="SAM" id="Coils"/>
    </source>
</evidence>
<gene>
    <name evidence="2" type="ORF">MTR67_017598</name>
</gene>
<organism evidence="2 3">
    <name type="scientific">Solanum verrucosum</name>
    <dbReference type="NCBI Taxonomy" id="315347"/>
    <lineage>
        <taxon>Eukaryota</taxon>
        <taxon>Viridiplantae</taxon>
        <taxon>Streptophyta</taxon>
        <taxon>Embryophyta</taxon>
        <taxon>Tracheophyta</taxon>
        <taxon>Spermatophyta</taxon>
        <taxon>Magnoliopsida</taxon>
        <taxon>eudicotyledons</taxon>
        <taxon>Gunneridae</taxon>
        <taxon>Pentapetalae</taxon>
        <taxon>asterids</taxon>
        <taxon>lamiids</taxon>
        <taxon>Solanales</taxon>
        <taxon>Solanaceae</taxon>
        <taxon>Solanoideae</taxon>
        <taxon>Solaneae</taxon>
        <taxon>Solanum</taxon>
    </lineage>
</organism>
<proteinExistence type="predicted"/>